<keyword evidence="3" id="KW-1185">Reference proteome</keyword>
<dbReference type="GO" id="GO:0010038">
    <property type="term" value="P:response to metal ion"/>
    <property type="evidence" value="ECO:0007669"/>
    <property type="project" value="InterPro"/>
</dbReference>
<dbReference type="eggNOG" id="COG1324">
    <property type="taxonomic scope" value="Bacteria"/>
</dbReference>
<dbReference type="HOGENOM" id="CLU_098807_3_1_7"/>
<dbReference type="AlphaFoldDB" id="M1NIH4"/>
<comment type="similarity">
    <text evidence="1">Belongs to the CutA family.</text>
</comment>
<dbReference type="SUPFAM" id="SSF54913">
    <property type="entry name" value="GlnB-like"/>
    <property type="match status" value="1"/>
</dbReference>
<name>M1NIH4_DESSD</name>
<evidence type="ECO:0000313" key="2">
    <source>
        <dbReference type="EMBL" id="AGF79369.1"/>
    </source>
</evidence>
<dbReference type="GO" id="GO:0005507">
    <property type="term" value="F:copper ion binding"/>
    <property type="evidence" value="ECO:0007669"/>
    <property type="project" value="TreeGrafter"/>
</dbReference>
<dbReference type="EMBL" id="CP003985">
    <property type="protein sequence ID" value="AGF79369.1"/>
    <property type="molecule type" value="Genomic_DNA"/>
</dbReference>
<evidence type="ECO:0000313" key="3">
    <source>
        <dbReference type="Proteomes" id="UP000011721"/>
    </source>
</evidence>
<gene>
    <name evidence="2" type="ordered locus">UWK_02838</name>
</gene>
<dbReference type="InterPro" id="IPR015867">
    <property type="entry name" value="N-reg_PII/ATP_PRibTrfase_C"/>
</dbReference>
<accession>M1NIH4</accession>
<dbReference type="InterPro" id="IPR011322">
    <property type="entry name" value="N-reg_PII-like_a/b"/>
</dbReference>
<dbReference type="RefSeq" id="WP_015405055.1">
    <property type="nucleotide sequence ID" value="NC_020304.1"/>
</dbReference>
<dbReference type="STRING" id="1167006.UWK_02838"/>
<dbReference type="PANTHER" id="PTHR23419:SF8">
    <property type="entry name" value="FI09726P"/>
    <property type="match status" value="1"/>
</dbReference>
<dbReference type="PANTHER" id="PTHR23419">
    <property type="entry name" value="DIVALENT CATION TOLERANCE CUTA-RELATED"/>
    <property type="match status" value="1"/>
</dbReference>
<dbReference type="Gene3D" id="3.30.70.120">
    <property type="match status" value="1"/>
</dbReference>
<dbReference type="Pfam" id="PF03091">
    <property type="entry name" value="CutA1"/>
    <property type="match status" value="1"/>
</dbReference>
<proteinExistence type="inferred from homology"/>
<dbReference type="OrthoDB" id="37622at2"/>
<dbReference type="InterPro" id="IPR004323">
    <property type="entry name" value="Ion_tolerance_CutA"/>
</dbReference>
<reference evidence="3" key="1">
    <citation type="journal article" date="2013" name="Stand. Genomic Sci.">
        <title>Complete genome sequence of Desulfocapsa sulfexigens, a marine deltaproteobacterium specialized in disproportionating inorganic sulfur compounds.</title>
        <authorList>
            <person name="Finster K.W."/>
            <person name="Kjeldsen K.U."/>
            <person name="Kube M."/>
            <person name="Reinhardt R."/>
            <person name="Mussmann M."/>
            <person name="Amann R."/>
            <person name="Schreiber L."/>
        </authorList>
    </citation>
    <scope>NUCLEOTIDE SEQUENCE [LARGE SCALE GENOMIC DNA]</scope>
    <source>
        <strain evidence="3">DSM 10523 / SB164P1</strain>
    </source>
</reference>
<sequence>MSDPILVLTTFEEKEEALQLARILLEKRLVACAQIDSPVDSLYWWNGVITQTKEFRLLMKSRHSLWDELEAEIRKHHSYDIPEIVAVPLSHTSSDYQNWLNEALKR</sequence>
<evidence type="ECO:0000256" key="1">
    <source>
        <dbReference type="ARBA" id="ARBA00010169"/>
    </source>
</evidence>
<dbReference type="Proteomes" id="UP000011721">
    <property type="component" value="Chromosome"/>
</dbReference>
<organism evidence="2 3">
    <name type="scientific">Desulfocapsa sulfexigens (strain DSM 10523 / SB164P1)</name>
    <dbReference type="NCBI Taxonomy" id="1167006"/>
    <lineage>
        <taxon>Bacteria</taxon>
        <taxon>Pseudomonadati</taxon>
        <taxon>Thermodesulfobacteriota</taxon>
        <taxon>Desulfobulbia</taxon>
        <taxon>Desulfobulbales</taxon>
        <taxon>Desulfocapsaceae</taxon>
        <taxon>Desulfocapsa</taxon>
    </lineage>
</organism>
<dbReference type="KEGG" id="dsf:UWK_02838"/>
<protein>
    <submittedName>
        <fullName evidence="2">Uncharacterized protein involved in tolerance to divalent cations</fullName>
    </submittedName>
</protein>